<dbReference type="EMBL" id="JAYMYQ010000001">
    <property type="protein sequence ID" value="KAK7360649.1"/>
    <property type="molecule type" value="Genomic_DNA"/>
</dbReference>
<comment type="caution">
    <text evidence="1">The sequence shown here is derived from an EMBL/GenBank/DDBJ whole genome shotgun (WGS) entry which is preliminary data.</text>
</comment>
<sequence>MSRHESSPAQYSWFRLRAGGRHLLVKESHAALCSLTGRSRACLNCTPSMQLLGLDFSSLLGPYKPVMGISVRMAECPGTLSTTLTNASSPRMAMSERSSFTHTDPKLEMADRMEYDSFGHLYVRETFRTTSIRSLVSVPMTSYGGMASKIFFLNFSGADTPLPFGVEVQYGFSCLSETKGVRWLALAGTAVLRTSFDGASMDVNAVRHFGRRVEAITPPWGSFTGGGSKGRRHRPLMAIRKSNSTSMIYTKFRRRIQGQTTDLYEAHRPFPTAERKIHERMAQTCERRERDPSPLQVVVLRRLIDGRMARCFFIPGSMNSAQFLKLRFTASGVFSRDQSLLKERPPP</sequence>
<reference evidence="1 2" key="1">
    <citation type="submission" date="2024-01" db="EMBL/GenBank/DDBJ databases">
        <title>The genomes of 5 underutilized Papilionoideae crops provide insights into root nodulation and disease resistanc.</title>
        <authorList>
            <person name="Jiang F."/>
        </authorList>
    </citation>
    <scope>NUCLEOTIDE SEQUENCE [LARGE SCALE GENOMIC DNA]</scope>
    <source>
        <strain evidence="1">LVBAO_FW01</strain>
        <tissue evidence="1">Leaves</tissue>
    </source>
</reference>
<organism evidence="1 2">
    <name type="scientific">Canavalia gladiata</name>
    <name type="common">Sword bean</name>
    <name type="synonym">Dolichos gladiatus</name>
    <dbReference type="NCBI Taxonomy" id="3824"/>
    <lineage>
        <taxon>Eukaryota</taxon>
        <taxon>Viridiplantae</taxon>
        <taxon>Streptophyta</taxon>
        <taxon>Embryophyta</taxon>
        <taxon>Tracheophyta</taxon>
        <taxon>Spermatophyta</taxon>
        <taxon>Magnoliopsida</taxon>
        <taxon>eudicotyledons</taxon>
        <taxon>Gunneridae</taxon>
        <taxon>Pentapetalae</taxon>
        <taxon>rosids</taxon>
        <taxon>fabids</taxon>
        <taxon>Fabales</taxon>
        <taxon>Fabaceae</taxon>
        <taxon>Papilionoideae</taxon>
        <taxon>50 kb inversion clade</taxon>
        <taxon>NPAAA clade</taxon>
        <taxon>indigoferoid/millettioid clade</taxon>
        <taxon>Phaseoleae</taxon>
        <taxon>Canavalia</taxon>
    </lineage>
</organism>
<dbReference type="AlphaFoldDB" id="A0AAN9R7F1"/>
<gene>
    <name evidence="1" type="ORF">VNO77_02657</name>
</gene>
<evidence type="ECO:0000313" key="1">
    <source>
        <dbReference type="EMBL" id="KAK7360649.1"/>
    </source>
</evidence>
<protein>
    <submittedName>
        <fullName evidence="1">Uncharacterized protein</fullName>
    </submittedName>
</protein>
<proteinExistence type="predicted"/>
<dbReference type="Proteomes" id="UP001367508">
    <property type="component" value="Unassembled WGS sequence"/>
</dbReference>
<evidence type="ECO:0000313" key="2">
    <source>
        <dbReference type="Proteomes" id="UP001367508"/>
    </source>
</evidence>
<accession>A0AAN9R7F1</accession>
<keyword evidence="2" id="KW-1185">Reference proteome</keyword>
<name>A0AAN9R7F1_CANGL</name>